<name>F2UDC5_SALR5</name>
<dbReference type="RefSeq" id="XP_004992877.1">
    <property type="nucleotide sequence ID" value="XM_004992820.1"/>
</dbReference>
<dbReference type="STRING" id="946362.F2UDC5"/>
<evidence type="ECO:0000256" key="1">
    <source>
        <dbReference type="ARBA" id="ARBA00007730"/>
    </source>
</evidence>
<evidence type="ECO:0000259" key="5">
    <source>
        <dbReference type="Pfam" id="PF05118"/>
    </source>
</evidence>
<sequence length="325" mass="37137">MDVSSLTALVKDWTASACQLPCWPAAIKDEWRPAVLGATGALGLYLTYKHLFTRPGFDPPAPGELYLAFECRKTFEKACDMQKDPFVFDLSREEFVQPLEANWTTIRDELKAYTANTGGRLAPFGHTHRMSSKSCWRVLSLRLWGVTAPSASSFFPKTMQLLHSIFPGEEWERVVGITFSQLEPQSAIAPHYGDTNANYRCHLGLIVPAGLPDAGMEIGDQQQEWKEGRVFAFNDAHYHRAWNKCDERRFVLILDVMRREHMPKRNHVCRYVMASFLLQRIANMCSIVKATKWTEHYTHAILYCLLFVPVNLGLGSSFVHWFMRA</sequence>
<dbReference type="GeneID" id="16073450"/>
<keyword evidence="4" id="KW-1133">Transmembrane helix</keyword>
<organism evidence="7">
    <name type="scientific">Salpingoeca rosetta (strain ATCC 50818 / BSB-021)</name>
    <dbReference type="NCBI Taxonomy" id="946362"/>
    <lineage>
        <taxon>Eukaryota</taxon>
        <taxon>Choanoflagellata</taxon>
        <taxon>Craspedida</taxon>
        <taxon>Salpingoecidae</taxon>
        <taxon>Salpingoeca</taxon>
    </lineage>
</organism>
<dbReference type="InterPro" id="IPR027443">
    <property type="entry name" value="IPNS-like_sf"/>
</dbReference>
<dbReference type="EMBL" id="GL832969">
    <property type="protein sequence ID" value="EGD74620.1"/>
    <property type="molecule type" value="Genomic_DNA"/>
</dbReference>
<dbReference type="AlphaFoldDB" id="F2UDC5"/>
<gene>
    <name evidence="6" type="ORF">PTSG_05985</name>
</gene>
<keyword evidence="4" id="KW-0472">Membrane</keyword>
<keyword evidence="2" id="KW-0223">Dioxygenase</keyword>
<dbReference type="FunCoup" id="F2UDC5">
    <property type="interactions" value="275"/>
</dbReference>
<keyword evidence="3" id="KW-0560">Oxidoreductase</keyword>
<evidence type="ECO:0000256" key="3">
    <source>
        <dbReference type="ARBA" id="ARBA00023002"/>
    </source>
</evidence>
<dbReference type="SUPFAM" id="SSF51197">
    <property type="entry name" value="Clavaminate synthase-like"/>
    <property type="match status" value="1"/>
</dbReference>
<evidence type="ECO:0000313" key="6">
    <source>
        <dbReference type="EMBL" id="EGD74620.1"/>
    </source>
</evidence>
<comment type="similarity">
    <text evidence="1">Belongs to the aspartyl/asparaginyl beta-hydroxylase family.</text>
</comment>
<feature type="domain" description="Aspartyl/asparaginy/proline hydroxylase" evidence="5">
    <location>
        <begin position="100"/>
        <end position="258"/>
    </location>
</feature>
<feature type="transmembrane region" description="Helical" evidence="4">
    <location>
        <begin position="300"/>
        <end position="323"/>
    </location>
</feature>
<dbReference type="eggNOG" id="KOG3696">
    <property type="taxonomic scope" value="Eukaryota"/>
</dbReference>
<dbReference type="GO" id="GO:0051213">
    <property type="term" value="F:dioxygenase activity"/>
    <property type="evidence" value="ECO:0007669"/>
    <property type="project" value="UniProtKB-KW"/>
</dbReference>
<keyword evidence="7" id="KW-1185">Reference proteome</keyword>
<proteinExistence type="inferred from homology"/>
<dbReference type="PANTHER" id="PTHR46332:SF5">
    <property type="entry name" value="ASPARTATE BETA-HYDROXYLASE DOMAIN CONTAINING 2"/>
    <property type="match status" value="1"/>
</dbReference>
<protein>
    <recommendedName>
        <fullName evidence="5">Aspartyl/asparaginy/proline hydroxylase domain-containing protein</fullName>
    </recommendedName>
</protein>
<evidence type="ECO:0000256" key="2">
    <source>
        <dbReference type="ARBA" id="ARBA00022964"/>
    </source>
</evidence>
<keyword evidence="4" id="KW-0812">Transmembrane</keyword>
<dbReference type="Gene3D" id="2.60.120.330">
    <property type="entry name" value="B-lactam Antibiotic, Isopenicillin N Synthase, Chain"/>
    <property type="match status" value="1"/>
</dbReference>
<evidence type="ECO:0000256" key="4">
    <source>
        <dbReference type="SAM" id="Phobius"/>
    </source>
</evidence>
<reference evidence="6" key="1">
    <citation type="submission" date="2009-08" db="EMBL/GenBank/DDBJ databases">
        <title>Annotation of Salpingoeca rosetta.</title>
        <authorList>
            <consortium name="The Broad Institute Genome Sequencing Platform"/>
            <person name="Russ C."/>
            <person name="Cuomo C."/>
            <person name="Burger G."/>
            <person name="Gray M.W."/>
            <person name="Holland P.W.H."/>
            <person name="King N."/>
            <person name="Lang F.B.F."/>
            <person name="Roger A.J."/>
            <person name="Ruiz-Trillo I."/>
            <person name="Young S.K."/>
            <person name="Zeng Q."/>
            <person name="Gargeya S."/>
            <person name="Alvarado L."/>
            <person name="Berlin A."/>
            <person name="Chapman S.B."/>
            <person name="Chen Z."/>
            <person name="Freedman E."/>
            <person name="Gellesch M."/>
            <person name="Goldberg J."/>
            <person name="Griggs A."/>
            <person name="Gujja S."/>
            <person name="Heilman E."/>
            <person name="Heiman D."/>
            <person name="Howarth C."/>
            <person name="Mehta T."/>
            <person name="Neiman D."/>
            <person name="Pearson M."/>
            <person name="Roberts A."/>
            <person name="Saif S."/>
            <person name="Shea T."/>
            <person name="Shenoy N."/>
            <person name="Sisk P."/>
            <person name="Stolte C."/>
            <person name="Sykes S."/>
            <person name="White J."/>
            <person name="Yandava C."/>
            <person name="Haas B."/>
            <person name="Nusbaum C."/>
            <person name="Birren B."/>
        </authorList>
    </citation>
    <scope>NUCLEOTIDE SEQUENCE [LARGE SCALE GENOMIC DNA]</scope>
    <source>
        <strain evidence="6">ATCC 50818</strain>
    </source>
</reference>
<dbReference type="InterPro" id="IPR051821">
    <property type="entry name" value="Asp/Asn_beta-hydroxylase"/>
</dbReference>
<dbReference type="OrthoDB" id="438431at2759"/>
<dbReference type="Pfam" id="PF05118">
    <property type="entry name" value="Asp_Arg_Hydrox"/>
    <property type="match status" value="1"/>
</dbReference>
<evidence type="ECO:0000313" key="7">
    <source>
        <dbReference type="Proteomes" id="UP000007799"/>
    </source>
</evidence>
<dbReference type="InterPro" id="IPR007803">
    <property type="entry name" value="Asp/Arg/Pro-Hydrxlase"/>
</dbReference>
<dbReference type="PANTHER" id="PTHR46332">
    <property type="entry name" value="ASPARTATE BETA-HYDROXYLASE DOMAIN-CONTAINING PROTEIN 2"/>
    <property type="match status" value="1"/>
</dbReference>
<dbReference type="KEGG" id="sre:PTSG_05985"/>
<dbReference type="Proteomes" id="UP000007799">
    <property type="component" value="Unassembled WGS sequence"/>
</dbReference>
<dbReference type="InParanoid" id="F2UDC5"/>
<accession>F2UDC5</accession>